<evidence type="ECO:0000313" key="1">
    <source>
        <dbReference type="EMBL" id="CAJ2677757.1"/>
    </source>
</evidence>
<comment type="caution">
    <text evidence="1">The sequence shown here is derived from an EMBL/GenBank/DDBJ whole genome shotgun (WGS) entry which is preliminary data.</text>
</comment>
<accession>A0ACB0MA66</accession>
<keyword evidence="2" id="KW-1185">Reference proteome</keyword>
<organism evidence="1 2">
    <name type="scientific">Trifolium pratense</name>
    <name type="common">Red clover</name>
    <dbReference type="NCBI Taxonomy" id="57577"/>
    <lineage>
        <taxon>Eukaryota</taxon>
        <taxon>Viridiplantae</taxon>
        <taxon>Streptophyta</taxon>
        <taxon>Embryophyta</taxon>
        <taxon>Tracheophyta</taxon>
        <taxon>Spermatophyta</taxon>
        <taxon>Magnoliopsida</taxon>
        <taxon>eudicotyledons</taxon>
        <taxon>Gunneridae</taxon>
        <taxon>Pentapetalae</taxon>
        <taxon>rosids</taxon>
        <taxon>fabids</taxon>
        <taxon>Fabales</taxon>
        <taxon>Fabaceae</taxon>
        <taxon>Papilionoideae</taxon>
        <taxon>50 kb inversion clade</taxon>
        <taxon>NPAAA clade</taxon>
        <taxon>Hologalegina</taxon>
        <taxon>IRL clade</taxon>
        <taxon>Trifolieae</taxon>
        <taxon>Trifolium</taxon>
    </lineage>
</organism>
<sequence length="290" mass="32255">MNDLHNSLAYTNSLIYGSSLVWDYHTVQNFNASDNMSLIMDASAASFSTQESDFSTGYLEDALIEFGESSKRRRLLPYTTDASTDDEQSKSTISIDDFDKNFWNSNLIWHQPVENFYCMDQIEKICGFSDEHISTLRSSINVQPSILLEDTKTTEETISASESPNSSSSSYNELLPVTCSKTTRDTPLGRRSSSSEEMIEKKKVLRRTRVVYPFALVKPGGEEGDVTLNDINERILMAPTRPVRHPVGDFACRPCVSATGPGLSGKAVVALTRIHTQGRRGTITIIRTKG</sequence>
<dbReference type="Proteomes" id="UP001177021">
    <property type="component" value="Unassembled WGS sequence"/>
</dbReference>
<gene>
    <name evidence="1" type="ORF">MILVUS5_LOCUS40191</name>
</gene>
<evidence type="ECO:0000313" key="2">
    <source>
        <dbReference type="Proteomes" id="UP001177021"/>
    </source>
</evidence>
<reference evidence="1" key="1">
    <citation type="submission" date="2023-10" db="EMBL/GenBank/DDBJ databases">
        <authorList>
            <person name="Rodriguez Cubillos JULIANA M."/>
            <person name="De Vega J."/>
        </authorList>
    </citation>
    <scope>NUCLEOTIDE SEQUENCE</scope>
</reference>
<proteinExistence type="predicted"/>
<protein>
    <submittedName>
        <fullName evidence="1">Uncharacterized protein</fullName>
    </submittedName>
</protein>
<dbReference type="EMBL" id="CASHSV030000823">
    <property type="protein sequence ID" value="CAJ2677757.1"/>
    <property type="molecule type" value="Genomic_DNA"/>
</dbReference>
<name>A0ACB0MA66_TRIPR</name>